<evidence type="ECO:0000313" key="16">
    <source>
        <dbReference type="Proteomes" id="UP000243558"/>
    </source>
</evidence>
<feature type="binding site" evidence="11">
    <location>
        <begin position="98"/>
        <end position="105"/>
    </location>
    <ligand>
        <name>ATP</name>
        <dbReference type="ChEBI" id="CHEBI:30616"/>
    </ligand>
</feature>
<keyword evidence="5" id="KW-0378">Hydrolase</keyword>
<dbReference type="Pfam" id="PF18073">
    <property type="entry name" value="Zn_ribbon_LapB"/>
    <property type="match status" value="1"/>
</dbReference>
<dbReference type="GO" id="GO:0003684">
    <property type="term" value="F:damaged DNA binding"/>
    <property type="evidence" value="ECO:0007669"/>
    <property type="project" value="InterPro"/>
</dbReference>
<evidence type="ECO:0000256" key="11">
    <source>
        <dbReference type="HAMAP-Rule" id="MF_01498"/>
    </source>
</evidence>
<evidence type="ECO:0000256" key="3">
    <source>
        <dbReference type="ARBA" id="ARBA00022763"/>
    </source>
</evidence>
<gene>
    <name evidence="11" type="primary">radA</name>
    <name evidence="15" type="ORF">QV01_07025</name>
</gene>
<feature type="region of interest" description="Lon-protease-like" evidence="11">
    <location>
        <begin position="353"/>
        <end position="456"/>
    </location>
</feature>
<comment type="function">
    <text evidence="13">DNA-dependent ATPase involved in processing of recombination intermediates, plays a role in repairing DNA breaks. Stimulates the branch migration of RecA-mediated strand transfer reactions, allowing the 3' invading strand to extend heteroduplex DNA faster. Binds ssDNA in the presence of ADP but not other nucleotides, has ATPase activity that is stimulated by ssDNA and various branched DNA structures, but inhibited by SSB. Does not have RecA's homology-searching function.</text>
</comment>
<dbReference type="InterPro" id="IPR003593">
    <property type="entry name" value="AAA+_ATPase"/>
</dbReference>
<dbReference type="GO" id="GO:0005524">
    <property type="term" value="F:ATP binding"/>
    <property type="evidence" value="ECO:0007669"/>
    <property type="project" value="UniProtKB-UniRule"/>
</dbReference>
<dbReference type="GO" id="GO:0005829">
    <property type="term" value="C:cytosol"/>
    <property type="evidence" value="ECO:0007669"/>
    <property type="project" value="TreeGrafter"/>
</dbReference>
<protein>
    <recommendedName>
        <fullName evidence="11 12">DNA repair protein RadA</fullName>
    </recommendedName>
</protein>
<dbReference type="CDD" id="cd01121">
    <property type="entry name" value="RadA_SMS_N"/>
    <property type="match status" value="1"/>
</dbReference>
<evidence type="ECO:0000256" key="10">
    <source>
        <dbReference type="ARBA" id="ARBA00023204"/>
    </source>
</evidence>
<evidence type="ECO:0000256" key="12">
    <source>
        <dbReference type="NCBIfam" id="TIGR00416"/>
    </source>
</evidence>
<keyword evidence="6 13" id="KW-0862">Zinc</keyword>
<keyword evidence="10 11" id="KW-0234">DNA repair</keyword>
<dbReference type="InterPro" id="IPR027417">
    <property type="entry name" value="P-loop_NTPase"/>
</dbReference>
<evidence type="ECO:0000256" key="6">
    <source>
        <dbReference type="ARBA" id="ARBA00022833"/>
    </source>
</evidence>
<dbReference type="PANTHER" id="PTHR32472:SF10">
    <property type="entry name" value="DNA REPAIR PROTEIN RADA-LIKE PROTEIN"/>
    <property type="match status" value="1"/>
</dbReference>
<comment type="caution">
    <text evidence="15">The sequence shown here is derived from an EMBL/GenBank/DDBJ whole genome shotgun (WGS) entry which is preliminary data.</text>
</comment>
<keyword evidence="1 11" id="KW-0479">Metal-binding</keyword>
<evidence type="ECO:0000259" key="14">
    <source>
        <dbReference type="PROSITE" id="PS50162"/>
    </source>
</evidence>
<evidence type="ECO:0000256" key="5">
    <source>
        <dbReference type="ARBA" id="ARBA00022801"/>
    </source>
</evidence>
<evidence type="ECO:0000256" key="8">
    <source>
        <dbReference type="ARBA" id="ARBA00023016"/>
    </source>
</evidence>
<evidence type="ECO:0000256" key="1">
    <source>
        <dbReference type="ARBA" id="ARBA00022723"/>
    </source>
</evidence>
<keyword evidence="2 11" id="KW-0547">Nucleotide-binding</keyword>
<dbReference type="FunFam" id="3.30.230.10:FF:000011">
    <property type="entry name" value="DNA repair protein RadA"/>
    <property type="match status" value="1"/>
</dbReference>
<dbReference type="AlphaFoldDB" id="A0A1A7NPN5"/>
<sequence>MAKVKTAYVCNDCGAEYARWQGQCSACQAWNTITEVRLATTPTKNDRFSGYAGASGSKVQKLSEISLSELPRFGSGFNELDRVLGGGIVPGSAILIGGHPGAGKSTLLLQVMCGLAQQMPTLYVTGEESLQQVAMRAKRLNLPTENLQVLSETSVEQICLHADQLQPKIMVIDSIQVMHLADIQSSPGSVAQVRECASFLTRYAKTKQVAIIMVGHVTKDGTLAGPKVLEHCIDCSILLEGEADSRFRTLRSQKNRFGAVNELGVFGMTEQGLKEVKNPSAIFLSRGEEQTPGSSVVVLWEGTRPLLVEIQALVDHSMLANPRRVAVGLDHNRVALLLAVLHRHGGLQMADQDIFVNVVGGVKVSETSADLALLLALISSFRNRALPRDLVVFGEVGLAGEIRPVPSGQERISEAAKHGFRRAIVPYANRPKNPIDNMQVFVVKKLSDALQVLDGF</sequence>
<evidence type="ECO:0000313" key="15">
    <source>
        <dbReference type="EMBL" id="OBW91565.1"/>
    </source>
</evidence>
<dbReference type="InterPro" id="IPR014721">
    <property type="entry name" value="Ribsml_uS5_D2-typ_fold_subgr"/>
</dbReference>
<dbReference type="Gene3D" id="3.30.230.10">
    <property type="match status" value="1"/>
</dbReference>
<keyword evidence="7 11" id="KW-0067">ATP-binding</keyword>
<keyword evidence="4 13" id="KW-0863">Zinc-finger</keyword>
<dbReference type="RefSeq" id="WP_065239471.1">
    <property type="nucleotide sequence ID" value="NZ_JTJM01000032.1"/>
</dbReference>
<dbReference type="NCBIfam" id="TIGR00416">
    <property type="entry name" value="sms"/>
    <property type="match status" value="1"/>
</dbReference>
<dbReference type="InterPro" id="IPR020588">
    <property type="entry name" value="RecA_ATP-bd"/>
</dbReference>
<dbReference type="SUPFAM" id="SSF52540">
    <property type="entry name" value="P-loop containing nucleoside triphosphate hydrolases"/>
    <property type="match status" value="1"/>
</dbReference>
<accession>A0A1A7NPN5</accession>
<dbReference type="Gene3D" id="3.40.50.300">
    <property type="entry name" value="P-loop containing nucleotide triphosphate hydrolases"/>
    <property type="match status" value="1"/>
</dbReference>
<dbReference type="HAMAP" id="MF_01498">
    <property type="entry name" value="RadA_bact"/>
    <property type="match status" value="1"/>
</dbReference>
<dbReference type="InterPro" id="IPR004504">
    <property type="entry name" value="DNA_repair_RadA"/>
</dbReference>
<name>A0A1A7NPN5_9PAST</name>
<proteinExistence type="inferred from homology"/>
<dbReference type="OrthoDB" id="9803906at2"/>
<evidence type="ECO:0000256" key="13">
    <source>
        <dbReference type="RuleBase" id="RU003555"/>
    </source>
</evidence>
<dbReference type="PROSITE" id="PS50162">
    <property type="entry name" value="RECA_2"/>
    <property type="match status" value="1"/>
</dbReference>
<organism evidence="15 16">
    <name type="scientific">Gallibacterium genomosp. 3</name>
    <dbReference type="NCBI Taxonomy" id="505345"/>
    <lineage>
        <taxon>Bacteria</taxon>
        <taxon>Pseudomonadati</taxon>
        <taxon>Pseudomonadota</taxon>
        <taxon>Gammaproteobacteria</taxon>
        <taxon>Pasteurellales</taxon>
        <taxon>Pasteurellaceae</taxon>
        <taxon>Gallibacterium</taxon>
    </lineage>
</organism>
<dbReference type="GO" id="GO:0000725">
    <property type="term" value="P:recombinational repair"/>
    <property type="evidence" value="ECO:0007669"/>
    <property type="project" value="UniProtKB-UniRule"/>
</dbReference>
<dbReference type="FunFam" id="3.40.50.300:FF:000050">
    <property type="entry name" value="DNA repair protein RadA"/>
    <property type="match status" value="1"/>
</dbReference>
<keyword evidence="8 11" id="KW-0346">Stress response</keyword>
<dbReference type="Pfam" id="PF13541">
    <property type="entry name" value="ChlI"/>
    <property type="match status" value="1"/>
</dbReference>
<dbReference type="InterPro" id="IPR020568">
    <property type="entry name" value="Ribosomal_Su5_D2-typ_SF"/>
</dbReference>
<reference evidence="15 16" key="1">
    <citation type="submission" date="2014-11" db="EMBL/GenBank/DDBJ databases">
        <title>Pan-genome of Gallibacterium spp.</title>
        <authorList>
            <person name="Kudirkiene E."/>
            <person name="Bojesen A.M."/>
        </authorList>
    </citation>
    <scope>NUCLEOTIDE SEQUENCE [LARGE SCALE GENOMIC DNA]</scope>
    <source>
        <strain evidence="15 16">F151</strain>
    </source>
</reference>
<dbReference type="InterPro" id="IPR041166">
    <property type="entry name" value="Rubredoxin_2"/>
</dbReference>
<dbReference type="PANTHER" id="PTHR32472">
    <property type="entry name" value="DNA REPAIR PROTEIN RADA"/>
    <property type="match status" value="1"/>
</dbReference>
<dbReference type="Pfam" id="PF13481">
    <property type="entry name" value="AAA_25"/>
    <property type="match status" value="1"/>
</dbReference>
<keyword evidence="9 11" id="KW-0238">DNA-binding</keyword>
<dbReference type="PRINTS" id="PR01874">
    <property type="entry name" value="DNAREPAIRADA"/>
</dbReference>
<feature type="short sequence motif" description="RadA KNRFG motif" evidence="11">
    <location>
        <begin position="254"/>
        <end position="258"/>
    </location>
</feature>
<dbReference type="Proteomes" id="UP000243558">
    <property type="component" value="Unassembled WGS sequence"/>
</dbReference>
<dbReference type="GO" id="GO:0140664">
    <property type="term" value="F:ATP-dependent DNA damage sensor activity"/>
    <property type="evidence" value="ECO:0007669"/>
    <property type="project" value="InterPro"/>
</dbReference>
<evidence type="ECO:0000256" key="4">
    <source>
        <dbReference type="ARBA" id="ARBA00022771"/>
    </source>
</evidence>
<dbReference type="GO" id="GO:0016787">
    <property type="term" value="F:hydrolase activity"/>
    <property type="evidence" value="ECO:0007669"/>
    <property type="project" value="UniProtKB-KW"/>
</dbReference>
<evidence type="ECO:0000256" key="2">
    <source>
        <dbReference type="ARBA" id="ARBA00022741"/>
    </source>
</evidence>
<dbReference type="SMART" id="SM00382">
    <property type="entry name" value="AAA"/>
    <property type="match status" value="1"/>
</dbReference>
<keyword evidence="3 11" id="KW-0227">DNA damage</keyword>
<dbReference type="PATRIC" id="fig|505345.7.peg.1385"/>
<evidence type="ECO:0000256" key="9">
    <source>
        <dbReference type="ARBA" id="ARBA00023125"/>
    </source>
</evidence>
<keyword evidence="16" id="KW-1185">Reference proteome</keyword>
<comment type="function">
    <text evidence="11">Plays a role in repairing double-strand DNA breaks, probably involving stabilizing or processing branched DNA or blocked replication forks.</text>
</comment>
<feature type="domain" description="RecA family profile 1" evidence="14">
    <location>
        <begin position="69"/>
        <end position="217"/>
    </location>
</feature>
<comment type="similarity">
    <text evidence="11 13">Belongs to the RecA family. RadA subfamily.</text>
</comment>
<dbReference type="EMBL" id="JTJM01000032">
    <property type="protein sequence ID" value="OBW91565.1"/>
    <property type="molecule type" value="Genomic_DNA"/>
</dbReference>
<dbReference type="GO" id="GO:0008270">
    <property type="term" value="F:zinc ion binding"/>
    <property type="evidence" value="ECO:0007669"/>
    <property type="project" value="UniProtKB-KW"/>
</dbReference>
<comment type="domain">
    <text evidence="11">The middle region has homology to RecA with ATPase motifs including the RadA KNRFG motif, while the C-terminus is homologous to Lon protease.</text>
</comment>
<evidence type="ECO:0000256" key="7">
    <source>
        <dbReference type="ARBA" id="ARBA00022840"/>
    </source>
</evidence>
<dbReference type="SUPFAM" id="SSF54211">
    <property type="entry name" value="Ribosomal protein S5 domain 2-like"/>
    <property type="match status" value="1"/>
</dbReference>